<evidence type="ECO:0000313" key="1">
    <source>
        <dbReference type="EMBL" id="JAC63136.1"/>
    </source>
</evidence>
<protein>
    <submittedName>
        <fullName evidence="1">Uncharacterized protein</fullName>
    </submittedName>
</protein>
<gene>
    <name evidence="1" type="ORF">TSPGSL018_21382</name>
</gene>
<feature type="non-terminal residue" evidence="1">
    <location>
        <position position="73"/>
    </location>
</feature>
<proteinExistence type="predicted"/>
<name>A0A061QXY4_9CHLO</name>
<feature type="non-terminal residue" evidence="1">
    <location>
        <position position="1"/>
    </location>
</feature>
<reference evidence="1" key="1">
    <citation type="submission" date="2014-05" db="EMBL/GenBank/DDBJ databases">
        <title>The transcriptome of the halophilic microalga Tetraselmis sp. GSL018 isolated from the Great Salt Lake, Utah.</title>
        <authorList>
            <person name="Jinkerson R.E."/>
            <person name="D'Adamo S."/>
            <person name="Posewitz M.C."/>
        </authorList>
    </citation>
    <scope>NUCLEOTIDE SEQUENCE</scope>
    <source>
        <strain evidence="1">GSL018</strain>
    </source>
</reference>
<accession>A0A061QXY4</accession>
<dbReference type="AlphaFoldDB" id="A0A061QXY4"/>
<sequence length="73" mass="7673">HSCTVAARFVGDGALFWVREAAGALAKDAAVEIHVLVEEEHKVVAEALVRSCASVNEAPAVLPNSDEKGLEMS</sequence>
<dbReference type="EMBL" id="GBEZ01023779">
    <property type="protein sequence ID" value="JAC63136.1"/>
    <property type="molecule type" value="Transcribed_RNA"/>
</dbReference>
<organism evidence="1">
    <name type="scientific">Tetraselmis sp. GSL018</name>
    <dbReference type="NCBI Taxonomy" id="582737"/>
    <lineage>
        <taxon>Eukaryota</taxon>
        <taxon>Viridiplantae</taxon>
        <taxon>Chlorophyta</taxon>
        <taxon>core chlorophytes</taxon>
        <taxon>Chlorodendrophyceae</taxon>
        <taxon>Chlorodendrales</taxon>
        <taxon>Chlorodendraceae</taxon>
        <taxon>Tetraselmis</taxon>
    </lineage>
</organism>